<protein>
    <recommendedName>
        <fullName evidence="6">RNA polymerase II-associated protein 1 N-terminal domain-containing protein</fullName>
    </recommendedName>
</protein>
<dbReference type="PANTHER" id="PTHR21483">
    <property type="entry name" value="RNA POLYMERASE II-ASSOCIATED PROTEIN 1"/>
    <property type="match status" value="1"/>
</dbReference>
<proteinExistence type="predicted"/>
<dbReference type="OrthoDB" id="5853122at2759"/>
<accession>A0A8S1HC87</accession>
<dbReference type="InterPro" id="IPR057989">
    <property type="entry name" value="TPR_RPAP1/MINIYO-like"/>
</dbReference>
<evidence type="ECO:0000259" key="2">
    <source>
        <dbReference type="Pfam" id="PF08621"/>
    </source>
</evidence>
<evidence type="ECO:0000259" key="3">
    <source>
        <dbReference type="Pfam" id="PF25766"/>
    </source>
</evidence>
<evidence type="ECO:0000313" key="4">
    <source>
        <dbReference type="EMBL" id="CAD6192785.1"/>
    </source>
</evidence>
<dbReference type="InterPro" id="IPR039913">
    <property type="entry name" value="RPAP1/Rba50"/>
</dbReference>
<feature type="compositionally biased region" description="Basic and acidic residues" evidence="1">
    <location>
        <begin position="14"/>
        <end position="26"/>
    </location>
</feature>
<evidence type="ECO:0000313" key="5">
    <source>
        <dbReference type="Proteomes" id="UP000835052"/>
    </source>
</evidence>
<feature type="region of interest" description="Disordered" evidence="1">
    <location>
        <begin position="149"/>
        <end position="170"/>
    </location>
</feature>
<feature type="region of interest" description="Disordered" evidence="1">
    <location>
        <begin position="1"/>
        <end position="51"/>
    </location>
</feature>
<feature type="region of interest" description="Disordered" evidence="1">
    <location>
        <begin position="205"/>
        <end position="245"/>
    </location>
</feature>
<dbReference type="PANTHER" id="PTHR21483:SF18">
    <property type="entry name" value="RNA POLYMERASE II-ASSOCIATED PROTEIN 1"/>
    <property type="match status" value="1"/>
</dbReference>
<comment type="caution">
    <text evidence="4">The sequence shown here is derived from an EMBL/GenBank/DDBJ whole genome shotgun (WGS) entry which is preliminary data.</text>
</comment>
<sequence length="640" mass="72750">MFIKRPTAEESDDDLQRMQEEWESAKKPNVQVHRMKKKEKGSVRKGPGVASNGAARFTIDLDKIAEESVAQIMFPVQERNGEWLEGGKHDDILREGLSKSSYSKDDGFPEPLDLSHYYGKDVESSRKATPGKSFFAAEFDRIHGRIEENLDEAVDDQTADQSTSDDFSGDNDKYIASLDFEKVNDLKREIQERLDPKLVEFLKSRRKTNTKTNEKPKVSKFKTRREAEKNSKAEPGGFASTSGERSAAFVEKIKTPVEVTEMLNELEVLEEYGNREDREKYNRLATDAVQLDIAAKFGKNVASRQEKNAIRLFDSCKFRPDGCDGKDELLETARQSIEDIKSLYLQEVLVDGVKRIEFAKGVSPILDGCWTLVPVRSVVDAVDKRAGKVLPDDVEIVRLALFWTLLLFEERKSAFLAFADPSEFLVRIAEVFLIGSEMLDDGRTMSCVERLLDNFVLKAAKEGRISLRMNAKVAGLDAFMPFYEDLLKKYEQYSLGDAQFTKVILICAYLNGSLSDSIELRYGIWSPRRSVIRQVTVDTAAMKTVYEIIKTRSVEAEREIDEQHYVQYTALLSAYAAAIRDQIVTRDRNGLMFEIAAFELGNYVSRHSRLPEAGQEPEKRKHIDIFIEVVRKTLQGKLNI</sequence>
<feature type="domain" description="RPAP1/MINIYO-like TPR repeats" evidence="3">
    <location>
        <begin position="384"/>
        <end position="609"/>
    </location>
</feature>
<feature type="domain" description="RPAP1 N-terminal" evidence="2">
    <location>
        <begin position="169"/>
        <end position="208"/>
    </location>
</feature>
<name>A0A8S1HC87_9PELO</name>
<keyword evidence="5" id="KW-1185">Reference proteome</keyword>
<dbReference type="InterPro" id="IPR013930">
    <property type="entry name" value="RPAP1_N"/>
</dbReference>
<dbReference type="GO" id="GO:0006366">
    <property type="term" value="P:transcription by RNA polymerase II"/>
    <property type="evidence" value="ECO:0007669"/>
    <property type="project" value="InterPro"/>
</dbReference>
<organism evidence="4 5">
    <name type="scientific">Caenorhabditis auriculariae</name>
    <dbReference type="NCBI Taxonomy" id="2777116"/>
    <lineage>
        <taxon>Eukaryota</taxon>
        <taxon>Metazoa</taxon>
        <taxon>Ecdysozoa</taxon>
        <taxon>Nematoda</taxon>
        <taxon>Chromadorea</taxon>
        <taxon>Rhabditida</taxon>
        <taxon>Rhabditina</taxon>
        <taxon>Rhabditomorpha</taxon>
        <taxon>Rhabditoidea</taxon>
        <taxon>Rhabditidae</taxon>
        <taxon>Peloderinae</taxon>
        <taxon>Caenorhabditis</taxon>
    </lineage>
</organism>
<dbReference type="AlphaFoldDB" id="A0A8S1HC87"/>
<gene>
    <name evidence="4" type="ORF">CAUJ_LOCUS8704</name>
</gene>
<dbReference type="Pfam" id="PF25766">
    <property type="entry name" value="TPR_RPAP1"/>
    <property type="match status" value="1"/>
</dbReference>
<dbReference type="EMBL" id="CAJGYM010000030">
    <property type="protein sequence ID" value="CAD6192785.1"/>
    <property type="molecule type" value="Genomic_DNA"/>
</dbReference>
<evidence type="ECO:0000256" key="1">
    <source>
        <dbReference type="SAM" id="MobiDB-lite"/>
    </source>
</evidence>
<feature type="compositionally biased region" description="Acidic residues" evidence="1">
    <location>
        <begin position="149"/>
        <end position="158"/>
    </location>
</feature>
<evidence type="ECO:0008006" key="6">
    <source>
        <dbReference type="Google" id="ProtNLM"/>
    </source>
</evidence>
<dbReference type="Pfam" id="PF08621">
    <property type="entry name" value="RPAP1_N"/>
    <property type="match status" value="1"/>
</dbReference>
<dbReference type="Proteomes" id="UP000835052">
    <property type="component" value="Unassembled WGS sequence"/>
</dbReference>
<reference evidence="4" key="1">
    <citation type="submission" date="2020-10" db="EMBL/GenBank/DDBJ databases">
        <authorList>
            <person name="Kikuchi T."/>
        </authorList>
    </citation>
    <scope>NUCLEOTIDE SEQUENCE</scope>
    <source>
        <strain evidence="4">NKZ352</strain>
    </source>
</reference>